<name>A0A8T0J4K5_CERPU</name>
<organism evidence="1 2">
    <name type="scientific">Ceratodon purpureus</name>
    <name type="common">Fire moss</name>
    <name type="synonym">Dicranum purpureum</name>
    <dbReference type="NCBI Taxonomy" id="3225"/>
    <lineage>
        <taxon>Eukaryota</taxon>
        <taxon>Viridiplantae</taxon>
        <taxon>Streptophyta</taxon>
        <taxon>Embryophyta</taxon>
        <taxon>Bryophyta</taxon>
        <taxon>Bryophytina</taxon>
        <taxon>Bryopsida</taxon>
        <taxon>Dicranidae</taxon>
        <taxon>Pseudoditrichales</taxon>
        <taxon>Ditrichaceae</taxon>
        <taxon>Ceratodon</taxon>
    </lineage>
</organism>
<sequence length="685" mass="77574">MFGEWRSKCSGLFEEFRRNERRLPTLNGDPEGVPRNHAGFPAILLHKLSARWTRDSKALWTKVDDPSSGVVPVVGVSGCGKTRFLYEVLASPGKWGFYLTATTDGNGGSRDIAELIELVNTRRTYVKDPYVLAVQYMHCLILSRLLILKCFLEEFTDLTPLEWLILQTEFGVFLPNLDPYWSLTESLVNGLELEGLQEELRQRRLKVLEEELHSRWKKIGERVNGTLNIALDEAQVLAGYLQEYFESPYSNEKRAIFSPFIDALLKPAPGCGGHKVLVSGTAIGKSGAQNAEAVPYTLAQFSPWADADELEPAHAADNAQYLLDKFRGRRRCLVSCVELLMIGNNGKWSKDEVDNFFKRITTYTEKFYKTSLYRQVQTVFSTSKGLFIMDGLRFDAAALLRRMGTFIAFCGRPAFLISSKNNTTLFECSLGRIERVIDEEMYEYVIEEPMVHAALLNYLERHGHFESCLKELMASSRDDASHLGRLWEKIFTIHIPKLFDGTKKLADMICFKGADLPPEFSRGKPRITGSAVGAWRESKEQGRSLTDFLNSDEQSRQQCFMFMDSSGPDILFLVRFSENLLIPCLCQLKLRSDLCPVLWRAAEMTTNAEESYKRDAVSKSILISACKNGYISLIVVCPARNQSKPHWEGNRLVGYIGQEEMEVIFGKELCAFLKSLKEGSVKDLV</sequence>
<gene>
    <name evidence="1" type="ORF">KC19_1G108200</name>
</gene>
<comment type="caution">
    <text evidence="1">The sequence shown here is derived from an EMBL/GenBank/DDBJ whole genome shotgun (WGS) entry which is preliminary data.</text>
</comment>
<evidence type="ECO:0000313" key="1">
    <source>
        <dbReference type="EMBL" id="KAG0590547.1"/>
    </source>
</evidence>
<proteinExistence type="predicted"/>
<dbReference type="EMBL" id="CM026421">
    <property type="protein sequence ID" value="KAG0590547.1"/>
    <property type="molecule type" value="Genomic_DNA"/>
</dbReference>
<keyword evidence="2" id="KW-1185">Reference proteome</keyword>
<protein>
    <submittedName>
        <fullName evidence="1">Uncharacterized protein</fullName>
    </submittedName>
</protein>
<accession>A0A8T0J4K5</accession>
<reference evidence="1" key="1">
    <citation type="submission" date="2020-06" db="EMBL/GenBank/DDBJ databases">
        <title>WGS assembly of Ceratodon purpureus strain R40.</title>
        <authorList>
            <person name="Carey S.B."/>
            <person name="Jenkins J."/>
            <person name="Shu S."/>
            <person name="Lovell J.T."/>
            <person name="Sreedasyam A."/>
            <person name="Maumus F."/>
            <person name="Tiley G.P."/>
            <person name="Fernandez-Pozo N."/>
            <person name="Barry K."/>
            <person name="Chen C."/>
            <person name="Wang M."/>
            <person name="Lipzen A."/>
            <person name="Daum C."/>
            <person name="Saski C.A."/>
            <person name="Payton A.C."/>
            <person name="Mcbreen J.C."/>
            <person name="Conrad R.E."/>
            <person name="Kollar L.M."/>
            <person name="Olsson S."/>
            <person name="Huttunen S."/>
            <person name="Landis J.B."/>
            <person name="Wickett N.J."/>
            <person name="Johnson M.G."/>
            <person name="Rensing S.A."/>
            <person name="Grimwood J."/>
            <person name="Schmutz J."/>
            <person name="Mcdaniel S.F."/>
        </authorList>
    </citation>
    <scope>NUCLEOTIDE SEQUENCE</scope>
    <source>
        <strain evidence="1">R40</strain>
    </source>
</reference>
<dbReference type="AlphaFoldDB" id="A0A8T0J4K5"/>
<dbReference type="Proteomes" id="UP000822688">
    <property type="component" value="Chromosome 1"/>
</dbReference>
<evidence type="ECO:0000313" key="2">
    <source>
        <dbReference type="Proteomes" id="UP000822688"/>
    </source>
</evidence>